<evidence type="ECO:0000256" key="3">
    <source>
        <dbReference type="ARBA" id="ARBA00023125"/>
    </source>
</evidence>
<dbReference type="Gene3D" id="2.40.50.140">
    <property type="entry name" value="Nucleic acid-binding proteins"/>
    <property type="match status" value="1"/>
</dbReference>
<name>A0AAW2YPF6_9EUKA</name>
<dbReference type="GO" id="GO:0005634">
    <property type="term" value="C:nucleus"/>
    <property type="evidence" value="ECO:0007669"/>
    <property type="project" value="UniProtKB-SubCell"/>
</dbReference>
<keyword evidence="9" id="KW-1185">Reference proteome</keyword>
<evidence type="ECO:0000256" key="6">
    <source>
        <dbReference type="RuleBase" id="RU365012"/>
    </source>
</evidence>
<sequence length="639" mass="71591">MQDEFAYPDAGALQEALDKQQQANTLPKTLTRKYEVSFVLRKRTPCTPLRMVRSKHLGKLVMVRGVVTRVSDVKSEIKVCTYLCDRCGFEVYQEVAGNKVFMPLYSCPNPTCPKSVRLHQQTRGCKFVKLQELKLQEMTDEVPVGNIPRTMRVTIRGELTRRCSPGDAIYLTGAYLPEQLPNNRNARIGPVALTYMEAMHIERHKQRYEDLADSDQLIERIKYDLENNNEMYTRLAKSIAPEIYGHVDVKRALLCMLVGGVTKVHIDGIRVRGDINVCLMGDPGVAKSQLLRYISTLSPRGIYTTGKGSSGVGLTAAVIKEPLTNELVLEGGALVLADNGTCCIDEFDKMDEYDRTALHEVMEQQSVSIAKAGITTTLNARAAVLAAANPAYGRYNPRKSPTENINLPPALLSRFDLMFLLLDKQNDDADAKLARHITFVHQNSHAPLVNVDDQSEQDHVDQDYLRCYVALAKQHSPFIPGHLVDFVSDLYVRMRANDIRNSGGGAGKEDFSDHTKMYTTPRTLLAILRLSQALAKIRFSNVVNEADVKEAQRLMESSRISLEDESDKSQVRKDPVTVIYDVIRDWSTSTESMVVKLSEVMNLILSKGGTPNDVKRCLDEYEALNIWSVNQAKTVVTFI</sequence>
<gene>
    <name evidence="6" type="primary">MCM7</name>
    <name evidence="8" type="ORF">AKO1_007846</name>
</gene>
<keyword evidence="6" id="KW-0539">Nucleus</keyword>
<evidence type="ECO:0000256" key="2">
    <source>
        <dbReference type="ARBA" id="ARBA00022840"/>
    </source>
</evidence>
<dbReference type="GO" id="GO:0000727">
    <property type="term" value="P:double-strand break repair via break-induced replication"/>
    <property type="evidence" value="ECO:0007669"/>
    <property type="project" value="TreeGrafter"/>
</dbReference>
<dbReference type="PANTHER" id="PTHR11630:SF26">
    <property type="entry name" value="DNA REPLICATION LICENSING FACTOR MCM7"/>
    <property type="match status" value="1"/>
</dbReference>
<dbReference type="InterPro" id="IPR031327">
    <property type="entry name" value="MCM"/>
</dbReference>
<dbReference type="EMBL" id="JAOPGA020000489">
    <property type="protein sequence ID" value="KAL0478984.1"/>
    <property type="molecule type" value="Genomic_DNA"/>
</dbReference>
<dbReference type="Proteomes" id="UP001431209">
    <property type="component" value="Unassembled WGS sequence"/>
</dbReference>
<dbReference type="InterPro" id="IPR012340">
    <property type="entry name" value="NA-bd_OB-fold"/>
</dbReference>
<organism evidence="8 9">
    <name type="scientific">Acrasis kona</name>
    <dbReference type="NCBI Taxonomy" id="1008807"/>
    <lineage>
        <taxon>Eukaryota</taxon>
        <taxon>Discoba</taxon>
        <taxon>Heterolobosea</taxon>
        <taxon>Tetramitia</taxon>
        <taxon>Eutetramitia</taxon>
        <taxon>Acrasidae</taxon>
        <taxon>Acrasis</taxon>
    </lineage>
</organism>
<evidence type="ECO:0000313" key="9">
    <source>
        <dbReference type="Proteomes" id="UP001431209"/>
    </source>
</evidence>
<dbReference type="SUPFAM" id="SSF52540">
    <property type="entry name" value="P-loop containing nucleoside triphosphate hydrolases"/>
    <property type="match status" value="1"/>
</dbReference>
<protein>
    <recommendedName>
        <fullName evidence="6">DNA replication licensing factor MCM7</fullName>
        <ecNumber evidence="6">3.6.4.12</ecNumber>
    </recommendedName>
</protein>
<keyword evidence="6" id="KW-0378">Hydrolase</keyword>
<dbReference type="InterPro" id="IPR033762">
    <property type="entry name" value="MCM_OB"/>
</dbReference>
<keyword evidence="1 5" id="KW-0547">Nucleotide-binding</keyword>
<evidence type="ECO:0000256" key="1">
    <source>
        <dbReference type="ARBA" id="ARBA00022741"/>
    </source>
</evidence>
<accession>A0AAW2YPF6</accession>
<dbReference type="SMART" id="SM00350">
    <property type="entry name" value="MCM"/>
    <property type="match status" value="1"/>
</dbReference>
<dbReference type="SUPFAM" id="SSF50249">
    <property type="entry name" value="Nucleic acid-binding proteins"/>
    <property type="match status" value="1"/>
</dbReference>
<dbReference type="PRINTS" id="PR01657">
    <property type="entry name" value="MCMFAMILY"/>
</dbReference>
<dbReference type="Pfam" id="PF24901">
    <property type="entry name" value="WHD_MCM7"/>
    <property type="match status" value="1"/>
</dbReference>
<dbReference type="GO" id="GO:0003697">
    <property type="term" value="F:single-stranded DNA binding"/>
    <property type="evidence" value="ECO:0007669"/>
    <property type="project" value="TreeGrafter"/>
</dbReference>
<comment type="subcellular location">
    <subcellularLocation>
        <location evidence="6">Nucleus</location>
    </subcellularLocation>
</comment>
<dbReference type="AlphaFoldDB" id="A0AAW2YPF6"/>
<keyword evidence="6" id="KW-0235">DNA replication</keyword>
<keyword evidence="6" id="KW-0347">Helicase</keyword>
<dbReference type="Pfam" id="PF17207">
    <property type="entry name" value="MCM_OB"/>
    <property type="match status" value="1"/>
</dbReference>
<feature type="domain" description="MCM C-terminal AAA(+) ATPase" evidence="7">
    <location>
        <begin position="231"/>
        <end position="437"/>
    </location>
</feature>
<dbReference type="PRINTS" id="PR01663">
    <property type="entry name" value="MCMPROTEIN7"/>
</dbReference>
<dbReference type="PANTHER" id="PTHR11630">
    <property type="entry name" value="DNA REPLICATION LICENSING FACTOR MCM FAMILY MEMBER"/>
    <property type="match status" value="1"/>
</dbReference>
<proteinExistence type="inferred from homology"/>
<dbReference type="InterPro" id="IPR027417">
    <property type="entry name" value="P-loop_NTPase"/>
</dbReference>
<dbReference type="PROSITE" id="PS00847">
    <property type="entry name" value="MCM_1"/>
    <property type="match status" value="1"/>
</dbReference>
<evidence type="ECO:0000256" key="5">
    <source>
        <dbReference type="RuleBase" id="RU004070"/>
    </source>
</evidence>
<dbReference type="InterPro" id="IPR008050">
    <property type="entry name" value="MCM7"/>
</dbReference>
<comment type="caution">
    <text evidence="8">The sequence shown here is derived from an EMBL/GenBank/DDBJ whole genome shotgun (WGS) entry which is preliminary data.</text>
</comment>
<dbReference type="EC" id="3.6.4.12" evidence="6"/>
<dbReference type="FunFam" id="3.40.50.300:FF:000826">
    <property type="entry name" value="Replicative DNA helicase Mcm"/>
    <property type="match status" value="1"/>
</dbReference>
<reference evidence="8 9" key="1">
    <citation type="submission" date="2024-03" db="EMBL/GenBank/DDBJ databases">
        <title>The Acrasis kona genome and developmental transcriptomes reveal deep origins of eukaryotic multicellular pathways.</title>
        <authorList>
            <person name="Sheikh S."/>
            <person name="Fu C.-J."/>
            <person name="Brown M.W."/>
            <person name="Baldauf S.L."/>
        </authorList>
    </citation>
    <scope>NUCLEOTIDE SEQUENCE [LARGE SCALE GENOMIC DNA]</scope>
    <source>
        <strain evidence="8 9">ATCC MYA-3509</strain>
    </source>
</reference>
<dbReference type="Gene3D" id="3.40.50.300">
    <property type="entry name" value="P-loop containing nucleotide triphosphate hydrolases"/>
    <property type="match status" value="1"/>
</dbReference>
<comment type="function">
    <text evidence="6">Acts as component of the MCM2-7 complex (MCM complex) which is the replicative helicase essential for 'once per cell cycle' DNA replication initiation and elongation in eukaryotic cells. The active ATPase sites in the MCM2-7 ring are formed through the interaction surfaces of two neighboring subunits such that a critical structure of a conserved arginine finger motif is provided in trans relative to the ATP-binding site of the Walker A box of the adjacent subunit. The six ATPase active sites, however, are likely to contribute differentially to the complex helicase activity.</text>
</comment>
<comment type="similarity">
    <text evidence="5">Belongs to the MCM family.</text>
</comment>
<dbReference type="GO" id="GO:0006271">
    <property type="term" value="P:DNA strand elongation involved in DNA replication"/>
    <property type="evidence" value="ECO:0007669"/>
    <property type="project" value="TreeGrafter"/>
</dbReference>
<dbReference type="InterPro" id="IPR001208">
    <property type="entry name" value="MCM_dom"/>
</dbReference>
<dbReference type="InterPro" id="IPR018525">
    <property type="entry name" value="MCM_CS"/>
</dbReference>
<dbReference type="GO" id="GO:0017116">
    <property type="term" value="F:single-stranded DNA helicase activity"/>
    <property type="evidence" value="ECO:0007669"/>
    <property type="project" value="TreeGrafter"/>
</dbReference>
<keyword evidence="3 5" id="KW-0238">DNA-binding</keyword>
<dbReference type="GO" id="GO:0016787">
    <property type="term" value="F:hydrolase activity"/>
    <property type="evidence" value="ECO:0007669"/>
    <property type="project" value="UniProtKB-KW"/>
</dbReference>
<dbReference type="GO" id="GO:0006270">
    <property type="term" value="P:DNA replication initiation"/>
    <property type="evidence" value="ECO:0007669"/>
    <property type="project" value="InterPro"/>
</dbReference>
<comment type="catalytic activity">
    <reaction evidence="6">
        <text>ATP + H2O = ADP + phosphate + H(+)</text>
        <dbReference type="Rhea" id="RHEA:13065"/>
        <dbReference type="ChEBI" id="CHEBI:15377"/>
        <dbReference type="ChEBI" id="CHEBI:15378"/>
        <dbReference type="ChEBI" id="CHEBI:30616"/>
        <dbReference type="ChEBI" id="CHEBI:43474"/>
        <dbReference type="ChEBI" id="CHEBI:456216"/>
        <dbReference type="EC" id="3.6.4.12"/>
    </reaction>
</comment>
<evidence type="ECO:0000259" key="7">
    <source>
        <dbReference type="PROSITE" id="PS50051"/>
    </source>
</evidence>
<dbReference type="GO" id="GO:0005524">
    <property type="term" value="F:ATP binding"/>
    <property type="evidence" value="ECO:0007669"/>
    <property type="project" value="UniProtKB-KW"/>
</dbReference>
<keyword evidence="2 5" id="KW-0067">ATP-binding</keyword>
<dbReference type="Pfam" id="PF17855">
    <property type="entry name" value="MCM_lid"/>
    <property type="match status" value="1"/>
</dbReference>
<dbReference type="Gene3D" id="2.20.28.10">
    <property type="match status" value="1"/>
</dbReference>
<dbReference type="PROSITE" id="PS50051">
    <property type="entry name" value="MCM_2"/>
    <property type="match status" value="1"/>
</dbReference>
<dbReference type="InterPro" id="IPR041562">
    <property type="entry name" value="MCM_lid"/>
</dbReference>
<dbReference type="GO" id="GO:0042555">
    <property type="term" value="C:MCM complex"/>
    <property type="evidence" value="ECO:0007669"/>
    <property type="project" value="InterPro"/>
</dbReference>
<dbReference type="Pfam" id="PF00493">
    <property type="entry name" value="MCM"/>
    <property type="match status" value="1"/>
</dbReference>
<evidence type="ECO:0000256" key="4">
    <source>
        <dbReference type="ARBA" id="ARBA00023306"/>
    </source>
</evidence>
<evidence type="ECO:0000313" key="8">
    <source>
        <dbReference type="EMBL" id="KAL0478984.1"/>
    </source>
</evidence>
<keyword evidence="4 6" id="KW-0131">Cell cycle</keyword>